<evidence type="ECO:0000256" key="9">
    <source>
        <dbReference type="ARBA" id="ARBA00023136"/>
    </source>
</evidence>
<feature type="transmembrane region" description="Helical" evidence="10">
    <location>
        <begin position="190"/>
        <end position="211"/>
    </location>
</feature>
<dbReference type="Pfam" id="PF02355">
    <property type="entry name" value="SecD_SecF_C"/>
    <property type="match status" value="1"/>
</dbReference>
<dbReference type="PANTHER" id="PTHR30081">
    <property type="entry name" value="PROTEIN-EXPORT MEMBRANE PROTEIN SEC"/>
    <property type="match status" value="1"/>
</dbReference>
<comment type="subcellular location">
    <subcellularLocation>
        <location evidence="1 10">Cell membrane</location>
        <topology evidence="1 10">Multi-pass membrane protein</topology>
    </subcellularLocation>
</comment>
<evidence type="ECO:0000256" key="7">
    <source>
        <dbReference type="ARBA" id="ARBA00022989"/>
    </source>
</evidence>
<feature type="transmembrane region" description="Helical" evidence="10">
    <location>
        <begin position="127"/>
        <end position="144"/>
    </location>
</feature>
<dbReference type="GO" id="GO:0043952">
    <property type="term" value="P:protein transport by the Sec complex"/>
    <property type="evidence" value="ECO:0007669"/>
    <property type="project" value="UniProtKB-UniRule"/>
</dbReference>
<evidence type="ECO:0000256" key="2">
    <source>
        <dbReference type="ARBA" id="ARBA00022448"/>
    </source>
</evidence>
<name>A0A1F5ZSC7_9BACT</name>
<dbReference type="Gene3D" id="1.20.1640.10">
    <property type="entry name" value="Multidrug efflux transporter AcrB transmembrane domain"/>
    <property type="match status" value="1"/>
</dbReference>
<dbReference type="PROSITE" id="PS50156">
    <property type="entry name" value="SSD"/>
    <property type="match status" value="1"/>
</dbReference>
<feature type="transmembrane region" description="Helical" evidence="10">
    <location>
        <begin position="265"/>
        <end position="292"/>
    </location>
</feature>
<comment type="caution">
    <text evidence="12">The sequence shown here is derived from an EMBL/GenBank/DDBJ whole genome shotgun (WGS) entry which is preliminary data.</text>
</comment>
<comment type="subunit">
    <text evidence="10">Forms a complex with SecD. Part of the essential Sec protein translocation apparatus which comprises SecA, SecYEG and auxiliary proteins SecDF. Other proteins may also be involved.</text>
</comment>
<evidence type="ECO:0000256" key="10">
    <source>
        <dbReference type="HAMAP-Rule" id="MF_01464"/>
    </source>
</evidence>
<evidence type="ECO:0000313" key="13">
    <source>
        <dbReference type="Proteomes" id="UP000176923"/>
    </source>
</evidence>
<dbReference type="InterPro" id="IPR022813">
    <property type="entry name" value="SecD/SecF_arch_bac"/>
</dbReference>
<dbReference type="GO" id="GO:0015450">
    <property type="term" value="F:protein-transporting ATPase activity"/>
    <property type="evidence" value="ECO:0007669"/>
    <property type="project" value="InterPro"/>
</dbReference>
<evidence type="ECO:0000313" key="12">
    <source>
        <dbReference type="EMBL" id="OGG15396.1"/>
    </source>
</evidence>
<organism evidence="12 13">
    <name type="scientific">Candidatus Gottesmanbacteria bacterium RIFCSPHIGHO2_02_FULL_39_11</name>
    <dbReference type="NCBI Taxonomy" id="1798382"/>
    <lineage>
        <taxon>Bacteria</taxon>
        <taxon>Candidatus Gottesmaniibacteriota</taxon>
    </lineage>
</organism>
<evidence type="ECO:0000256" key="4">
    <source>
        <dbReference type="ARBA" id="ARBA00022519"/>
    </source>
</evidence>
<reference evidence="12 13" key="1">
    <citation type="journal article" date="2016" name="Nat. Commun.">
        <title>Thousands of microbial genomes shed light on interconnected biogeochemical processes in an aquifer system.</title>
        <authorList>
            <person name="Anantharaman K."/>
            <person name="Brown C.T."/>
            <person name="Hug L.A."/>
            <person name="Sharon I."/>
            <person name="Castelle C.J."/>
            <person name="Probst A.J."/>
            <person name="Thomas B.C."/>
            <person name="Singh A."/>
            <person name="Wilkins M.J."/>
            <person name="Karaoz U."/>
            <person name="Brodie E.L."/>
            <person name="Williams K.H."/>
            <person name="Hubbard S.S."/>
            <person name="Banfield J.F."/>
        </authorList>
    </citation>
    <scope>NUCLEOTIDE SEQUENCE [LARGE SCALE GENOMIC DNA]</scope>
</reference>
<feature type="transmembrane region" description="Helical" evidence="10">
    <location>
        <begin position="156"/>
        <end position="184"/>
    </location>
</feature>
<dbReference type="PANTHER" id="PTHR30081:SF8">
    <property type="entry name" value="PROTEIN TRANSLOCASE SUBUNIT SECF"/>
    <property type="match status" value="1"/>
</dbReference>
<dbReference type="STRING" id="1798382.A3D77_07705"/>
<dbReference type="SUPFAM" id="SSF82866">
    <property type="entry name" value="Multidrug efflux transporter AcrB transmembrane domain"/>
    <property type="match status" value="1"/>
</dbReference>
<keyword evidence="4" id="KW-0997">Cell inner membrane</keyword>
<dbReference type="InterPro" id="IPR022646">
    <property type="entry name" value="SecD/SecF_CS"/>
</dbReference>
<dbReference type="AlphaFoldDB" id="A0A1F5ZSC7"/>
<evidence type="ECO:0000256" key="1">
    <source>
        <dbReference type="ARBA" id="ARBA00004651"/>
    </source>
</evidence>
<feature type="transmembrane region" description="Helical" evidence="10">
    <location>
        <begin position="238"/>
        <end position="259"/>
    </location>
</feature>
<evidence type="ECO:0000256" key="8">
    <source>
        <dbReference type="ARBA" id="ARBA00023010"/>
    </source>
</evidence>
<dbReference type="GO" id="GO:0005886">
    <property type="term" value="C:plasma membrane"/>
    <property type="evidence" value="ECO:0007669"/>
    <property type="project" value="UniProtKB-SubCell"/>
</dbReference>
<dbReference type="HAMAP" id="MF_01464_B">
    <property type="entry name" value="SecF_B"/>
    <property type="match status" value="1"/>
</dbReference>
<keyword evidence="3 10" id="KW-1003">Cell membrane</keyword>
<keyword evidence="8 10" id="KW-0811">Translocation</keyword>
<comment type="function">
    <text evidence="10">Part of the Sec protein translocase complex. Interacts with the SecYEG preprotein conducting channel. SecDF uses the proton motive force (PMF) to complete protein translocation after the ATP-dependent function of SecA.</text>
</comment>
<evidence type="ECO:0000259" key="11">
    <source>
        <dbReference type="PROSITE" id="PS50156"/>
    </source>
</evidence>
<feature type="transmembrane region" description="Helical" evidence="10">
    <location>
        <begin position="9"/>
        <end position="30"/>
    </location>
</feature>
<keyword evidence="2 10" id="KW-0813">Transport</keyword>
<evidence type="ECO:0000256" key="3">
    <source>
        <dbReference type="ARBA" id="ARBA00022475"/>
    </source>
</evidence>
<dbReference type="InterPro" id="IPR048634">
    <property type="entry name" value="SecD_SecF_C"/>
</dbReference>
<comment type="similarity">
    <text evidence="10">Belongs to the SecD/SecF family. SecF subfamily.</text>
</comment>
<gene>
    <name evidence="10" type="primary">secF</name>
    <name evidence="12" type="ORF">A3D77_07705</name>
</gene>
<sequence>MNIIGKKTLYFIISGLIIIPGTISLILWGLSPSIDFTGGTLLEYQIKNPSPGFSKEKLKDVIVKSGVEVASVAEAGDDSYLLRMKPIDVNKSREILSSAEKEIGGTVIQKKYETVGPSVGQETTLNAVKAVLVASLFIILYIAWSFRKIPKPYSPIAFGVCAVVALIHDVLVVVGLFSILGHFLKVEVDSLFITALLTVMGFSVHDTIVVFDRVRENLRKMPEVHFSEIVNFSMNQTLVRSLSTSLTVLLTILALVLFGGESIRWFAVALLIGILSGTYSSIFNAAPLLVLWEERKKK</sequence>
<keyword evidence="9 10" id="KW-0472">Membrane</keyword>
<proteinExistence type="inferred from homology"/>
<dbReference type="GO" id="GO:0065002">
    <property type="term" value="P:intracellular protein transmembrane transport"/>
    <property type="evidence" value="ECO:0007669"/>
    <property type="project" value="UniProtKB-UniRule"/>
</dbReference>
<dbReference type="Proteomes" id="UP000176923">
    <property type="component" value="Unassembled WGS sequence"/>
</dbReference>
<keyword evidence="6 10" id="KW-0653">Protein transport</keyword>
<dbReference type="InterPro" id="IPR022645">
    <property type="entry name" value="SecD/SecF_bac"/>
</dbReference>
<keyword evidence="7 10" id="KW-1133">Transmembrane helix</keyword>
<feature type="domain" description="SSD" evidence="11">
    <location>
        <begin position="127"/>
        <end position="291"/>
    </location>
</feature>
<dbReference type="InterPro" id="IPR000731">
    <property type="entry name" value="SSD"/>
</dbReference>
<dbReference type="InterPro" id="IPR005665">
    <property type="entry name" value="SecF_bac"/>
</dbReference>
<dbReference type="PRINTS" id="PR01755">
    <property type="entry name" value="SECFTRNLCASE"/>
</dbReference>
<dbReference type="GO" id="GO:0006605">
    <property type="term" value="P:protein targeting"/>
    <property type="evidence" value="ECO:0007669"/>
    <property type="project" value="UniProtKB-UniRule"/>
</dbReference>
<dbReference type="Pfam" id="PF07549">
    <property type="entry name" value="Sec_GG"/>
    <property type="match status" value="1"/>
</dbReference>
<dbReference type="NCBIfam" id="TIGR00966">
    <property type="entry name" value="transloc_SecF"/>
    <property type="match status" value="1"/>
</dbReference>
<accession>A0A1F5ZSC7</accession>
<evidence type="ECO:0000256" key="5">
    <source>
        <dbReference type="ARBA" id="ARBA00022692"/>
    </source>
</evidence>
<protein>
    <recommendedName>
        <fullName evidence="10">Protein-export membrane protein SecF</fullName>
    </recommendedName>
</protein>
<evidence type="ECO:0000256" key="6">
    <source>
        <dbReference type="ARBA" id="ARBA00022927"/>
    </source>
</evidence>
<keyword evidence="5 10" id="KW-0812">Transmembrane</keyword>
<dbReference type="EMBL" id="MFJL01000026">
    <property type="protein sequence ID" value="OGG15396.1"/>
    <property type="molecule type" value="Genomic_DNA"/>
</dbReference>